<name>A0A4C1W127_EUMVA</name>
<protein>
    <submittedName>
        <fullName evidence="2">Uncharacterized protein</fullName>
    </submittedName>
</protein>
<sequence>MFKRDSSSTSVRDMNSELDRGQDQDLERNRLKKTIGISSSGLFYCGTNFQLKAKDSRKFGNASSEALRFPSPRTPPRLRPPPRLARRGAASSHPFH</sequence>
<reference evidence="2 3" key="1">
    <citation type="journal article" date="2019" name="Commun. Biol.">
        <title>The bagworm genome reveals a unique fibroin gene that provides high tensile strength.</title>
        <authorList>
            <person name="Kono N."/>
            <person name="Nakamura H."/>
            <person name="Ohtoshi R."/>
            <person name="Tomita M."/>
            <person name="Numata K."/>
            <person name="Arakawa K."/>
        </authorList>
    </citation>
    <scope>NUCLEOTIDE SEQUENCE [LARGE SCALE GENOMIC DNA]</scope>
</reference>
<evidence type="ECO:0000313" key="3">
    <source>
        <dbReference type="Proteomes" id="UP000299102"/>
    </source>
</evidence>
<feature type="compositionally biased region" description="Pro residues" evidence="1">
    <location>
        <begin position="72"/>
        <end position="83"/>
    </location>
</feature>
<dbReference type="AlphaFoldDB" id="A0A4C1W127"/>
<organism evidence="2 3">
    <name type="scientific">Eumeta variegata</name>
    <name type="common">Bagworm moth</name>
    <name type="synonym">Eumeta japonica</name>
    <dbReference type="NCBI Taxonomy" id="151549"/>
    <lineage>
        <taxon>Eukaryota</taxon>
        <taxon>Metazoa</taxon>
        <taxon>Ecdysozoa</taxon>
        <taxon>Arthropoda</taxon>
        <taxon>Hexapoda</taxon>
        <taxon>Insecta</taxon>
        <taxon>Pterygota</taxon>
        <taxon>Neoptera</taxon>
        <taxon>Endopterygota</taxon>
        <taxon>Lepidoptera</taxon>
        <taxon>Glossata</taxon>
        <taxon>Ditrysia</taxon>
        <taxon>Tineoidea</taxon>
        <taxon>Psychidae</taxon>
        <taxon>Oiketicinae</taxon>
        <taxon>Eumeta</taxon>
    </lineage>
</organism>
<dbReference type="Proteomes" id="UP000299102">
    <property type="component" value="Unassembled WGS sequence"/>
</dbReference>
<dbReference type="EMBL" id="BGZK01000441">
    <property type="protein sequence ID" value="GBP43755.1"/>
    <property type="molecule type" value="Genomic_DNA"/>
</dbReference>
<accession>A0A4C1W127</accession>
<comment type="caution">
    <text evidence="2">The sequence shown here is derived from an EMBL/GenBank/DDBJ whole genome shotgun (WGS) entry which is preliminary data.</text>
</comment>
<evidence type="ECO:0000313" key="2">
    <source>
        <dbReference type="EMBL" id="GBP43755.1"/>
    </source>
</evidence>
<feature type="region of interest" description="Disordered" evidence="1">
    <location>
        <begin position="56"/>
        <end position="96"/>
    </location>
</feature>
<gene>
    <name evidence="2" type="ORF">EVAR_29737_1</name>
</gene>
<keyword evidence="3" id="KW-1185">Reference proteome</keyword>
<feature type="region of interest" description="Disordered" evidence="1">
    <location>
        <begin position="1"/>
        <end position="28"/>
    </location>
</feature>
<proteinExistence type="predicted"/>
<feature type="compositionally biased region" description="Basic and acidic residues" evidence="1">
    <location>
        <begin position="14"/>
        <end position="28"/>
    </location>
</feature>
<feature type="compositionally biased region" description="Low complexity" evidence="1">
    <location>
        <begin position="87"/>
        <end position="96"/>
    </location>
</feature>
<evidence type="ECO:0000256" key="1">
    <source>
        <dbReference type="SAM" id="MobiDB-lite"/>
    </source>
</evidence>